<comment type="similarity">
    <text evidence="2">Belongs to the V-ATPase 116 kDa subunit family.</text>
</comment>
<evidence type="ECO:0000256" key="4">
    <source>
        <dbReference type="ARBA" id="ARBA00022692"/>
    </source>
</evidence>
<evidence type="ECO:0000256" key="7">
    <source>
        <dbReference type="ARBA" id="ARBA00023136"/>
    </source>
</evidence>
<dbReference type="Proteomes" id="UP001314681">
    <property type="component" value="Unassembled WGS sequence"/>
</dbReference>
<keyword evidence="3" id="KW-0813">Transport</keyword>
<accession>A0ABS6K4U3</accession>
<evidence type="ECO:0000256" key="2">
    <source>
        <dbReference type="ARBA" id="ARBA00009904"/>
    </source>
</evidence>
<keyword evidence="7 9" id="KW-0472">Membrane</keyword>
<evidence type="ECO:0000256" key="6">
    <source>
        <dbReference type="ARBA" id="ARBA00023065"/>
    </source>
</evidence>
<organism evidence="10 11">
    <name type="scientific">Diplocloster modestus</name>
    <dbReference type="NCBI Taxonomy" id="2850322"/>
    <lineage>
        <taxon>Bacteria</taxon>
        <taxon>Bacillati</taxon>
        <taxon>Bacillota</taxon>
        <taxon>Clostridia</taxon>
        <taxon>Lachnospirales</taxon>
        <taxon>Lachnospiraceae</taxon>
        <taxon>Diplocloster</taxon>
    </lineage>
</organism>
<evidence type="ECO:0000256" key="5">
    <source>
        <dbReference type="ARBA" id="ARBA00022989"/>
    </source>
</evidence>
<keyword evidence="8" id="KW-0175">Coiled coil</keyword>
<feature type="transmembrane region" description="Helical" evidence="9">
    <location>
        <begin position="595"/>
        <end position="616"/>
    </location>
</feature>
<comment type="caution">
    <text evidence="10">The sequence shown here is derived from an EMBL/GenBank/DDBJ whole genome shotgun (WGS) entry which is preliminary data.</text>
</comment>
<comment type="subcellular location">
    <subcellularLocation>
        <location evidence="1">Membrane</location>
        <topology evidence="1">Multi-pass membrane protein</topology>
    </subcellularLocation>
</comment>
<keyword evidence="5 9" id="KW-1133">Transmembrane helix</keyword>
<dbReference type="EMBL" id="JAHQCX010000003">
    <property type="protein sequence ID" value="MBU9725559.1"/>
    <property type="molecule type" value="Genomic_DNA"/>
</dbReference>
<evidence type="ECO:0000256" key="9">
    <source>
        <dbReference type="SAM" id="Phobius"/>
    </source>
</evidence>
<dbReference type="InterPro" id="IPR002490">
    <property type="entry name" value="V-ATPase_116kDa_su"/>
</dbReference>
<dbReference type="PANTHER" id="PTHR11629">
    <property type="entry name" value="VACUOLAR PROTON ATPASES"/>
    <property type="match status" value="1"/>
</dbReference>
<dbReference type="RefSeq" id="WP_158350577.1">
    <property type="nucleotide sequence ID" value="NZ_JAHQCX010000003.1"/>
</dbReference>
<proteinExistence type="inferred from homology"/>
<evidence type="ECO:0000313" key="10">
    <source>
        <dbReference type="EMBL" id="MBU9725559.1"/>
    </source>
</evidence>
<keyword evidence="11" id="KW-1185">Reference proteome</keyword>
<evidence type="ECO:0000256" key="8">
    <source>
        <dbReference type="SAM" id="Coils"/>
    </source>
</evidence>
<feature type="transmembrane region" description="Helical" evidence="9">
    <location>
        <begin position="499"/>
        <end position="518"/>
    </location>
</feature>
<feature type="transmembrane region" description="Helical" evidence="9">
    <location>
        <begin position="470"/>
        <end position="493"/>
    </location>
</feature>
<dbReference type="Gene3D" id="1.20.1460.20">
    <property type="match status" value="1"/>
</dbReference>
<gene>
    <name evidence="10" type="ORF">KTH90_05975</name>
</gene>
<feature type="transmembrane region" description="Helical" evidence="9">
    <location>
        <begin position="431"/>
        <end position="458"/>
    </location>
</feature>
<feature type="transmembrane region" description="Helical" evidence="9">
    <location>
        <begin position="387"/>
        <end position="411"/>
    </location>
</feature>
<name>A0ABS6K4U3_9FIRM</name>
<keyword evidence="6" id="KW-0406">Ion transport</keyword>
<dbReference type="Gene3D" id="3.30.70.2170">
    <property type="match status" value="1"/>
</dbReference>
<keyword evidence="4 9" id="KW-0812">Transmembrane</keyword>
<evidence type="ECO:0000313" key="11">
    <source>
        <dbReference type="Proteomes" id="UP001314681"/>
    </source>
</evidence>
<feature type="transmembrane region" description="Helical" evidence="9">
    <location>
        <begin position="562"/>
        <end position="583"/>
    </location>
</feature>
<feature type="coiled-coil region" evidence="8">
    <location>
        <begin position="215"/>
        <end position="253"/>
    </location>
</feature>
<dbReference type="PANTHER" id="PTHR11629:SF63">
    <property type="entry name" value="V-TYPE PROTON ATPASE SUBUNIT A"/>
    <property type="match status" value="1"/>
</dbReference>
<reference evidence="10 11" key="1">
    <citation type="submission" date="2021-06" db="EMBL/GenBank/DDBJ databases">
        <title>Description of novel taxa of the family Lachnospiraceae.</title>
        <authorList>
            <person name="Chaplin A.V."/>
            <person name="Sokolova S.R."/>
            <person name="Pikina A.P."/>
            <person name="Korzhanova M."/>
            <person name="Belova V."/>
            <person name="Korostin D."/>
            <person name="Efimov B.A."/>
        </authorList>
    </citation>
    <scope>NUCLEOTIDE SEQUENCE [LARGE SCALE GENOMIC DNA]</scope>
    <source>
        <strain evidence="10 11">ASD4241</strain>
    </source>
</reference>
<evidence type="ECO:0000256" key="1">
    <source>
        <dbReference type="ARBA" id="ARBA00004141"/>
    </source>
</evidence>
<sequence>MIVKMKFITITGPRASIDRVTDEYLAKYEVQLENALSELKTVKDLGPYVEVNPYKDLMKKSEEYLSLIDSKNLQPDSSMSLDEAQKVICHIDEKITDLQARRNAASENWKNLHTSLDMIEPFRELTYNVHQLLNFRFVKYRFGKISQEYFHKFEKYVYESLDTIFYKCHVDQDYVWGVYFVPAKIKEKIDAVYSSLHFERIFLPDDYQGTPEEAYQDILRKISDCEKEVADINEQISAELSKSRQELVSAADKIAHASKNFDIRKLAACTSEKGQVFFILCGWMSEKDAYDFIKDVEKDEELFVLIEDDHNETFSKPPTKLKNPKVFRPFEMFIKMYGLPVYDEFDPTVFLAITYTFIFGCMFGDAGQGILLVIGGFLLYKFKKSNLAAIIGTAGIFSTVFGVLYGSFFGFEDIIPALWLKPMEQVITLPIVGTLNTVLVLAVAFGMAMILIAMLINIYNGIKQHNVGKIFFDSNGLSGFIFYGALVLTVVLLMTGNTLPAAILLILMFVLPLVLILFKEPLTALITRHAELMPKEKGMFLVQSVFELFEVVLSYLTNTISFVRIGAFALSHAGMMQVVLMLANAENGGSPNWPVVVIGNLFVMGMEGLIVGIHVLRLEYYEMFSRFFTGSGREFIPYTEVKSKK</sequence>
<dbReference type="Gene3D" id="3.30.70.2750">
    <property type="match status" value="1"/>
</dbReference>
<evidence type="ECO:0000256" key="3">
    <source>
        <dbReference type="ARBA" id="ARBA00022448"/>
    </source>
</evidence>
<dbReference type="Pfam" id="PF01496">
    <property type="entry name" value="V_ATPase_I"/>
    <property type="match status" value="2"/>
</dbReference>
<feature type="transmembrane region" description="Helical" evidence="9">
    <location>
        <begin position="349"/>
        <end position="380"/>
    </location>
</feature>
<protein>
    <submittedName>
        <fullName evidence="10">ATPase</fullName>
    </submittedName>
</protein>